<evidence type="ECO:0000313" key="1">
    <source>
        <dbReference type="EMBL" id="GBD00108.1"/>
    </source>
</evidence>
<sequence>MRLALTTLGDFWLSGEVEYTHESIRRMVQREVSEENTGEAIMNGQLLKSALTAIHTPVARYEGGRQAGLPV</sequence>
<dbReference type="EMBL" id="BEHT01000051">
    <property type="protein sequence ID" value="GBD00108.1"/>
    <property type="molecule type" value="Genomic_DNA"/>
</dbReference>
<gene>
    <name evidence="1" type="ORF">HRbin17_02644</name>
</gene>
<protein>
    <submittedName>
        <fullName evidence="1">Uncharacterized protein</fullName>
    </submittedName>
</protein>
<organism evidence="1 2">
    <name type="scientific">Candidatus Fervidibacter japonicus</name>
    <dbReference type="NCBI Taxonomy" id="2035412"/>
    <lineage>
        <taxon>Bacteria</taxon>
        <taxon>Candidatus Fervidibacterota</taxon>
        <taxon>Candidatus Fervidibacter</taxon>
    </lineage>
</organism>
<name>A0A2H5XG25_9BACT</name>
<dbReference type="Proteomes" id="UP000236173">
    <property type="component" value="Unassembled WGS sequence"/>
</dbReference>
<comment type="caution">
    <text evidence="1">The sequence shown here is derived from an EMBL/GenBank/DDBJ whole genome shotgun (WGS) entry which is preliminary data.</text>
</comment>
<dbReference type="AlphaFoldDB" id="A0A2H5XG25"/>
<evidence type="ECO:0000313" key="2">
    <source>
        <dbReference type="Proteomes" id="UP000236173"/>
    </source>
</evidence>
<proteinExistence type="predicted"/>
<accession>A0A2H5XG25</accession>
<reference evidence="2" key="1">
    <citation type="submission" date="2017-09" db="EMBL/GenBank/DDBJ databases">
        <title>Metaegenomics of thermophilic ammonia-oxidizing enrichment culture.</title>
        <authorList>
            <person name="Kato S."/>
            <person name="Suzuki K."/>
        </authorList>
    </citation>
    <scope>NUCLEOTIDE SEQUENCE [LARGE SCALE GENOMIC DNA]</scope>
</reference>